<feature type="region of interest" description="Disordered" evidence="1">
    <location>
        <begin position="1"/>
        <end position="69"/>
    </location>
</feature>
<organism evidence="2 3">
    <name type="scientific">Gymnopus androsaceus JB14</name>
    <dbReference type="NCBI Taxonomy" id="1447944"/>
    <lineage>
        <taxon>Eukaryota</taxon>
        <taxon>Fungi</taxon>
        <taxon>Dikarya</taxon>
        <taxon>Basidiomycota</taxon>
        <taxon>Agaricomycotina</taxon>
        <taxon>Agaricomycetes</taxon>
        <taxon>Agaricomycetidae</taxon>
        <taxon>Agaricales</taxon>
        <taxon>Marasmiineae</taxon>
        <taxon>Omphalotaceae</taxon>
        <taxon>Gymnopus</taxon>
    </lineage>
</organism>
<gene>
    <name evidence="2" type="ORF">BT96DRAFT_429576</name>
</gene>
<accession>A0A6A4GS46</accession>
<sequence length="221" mass="25047">MSSSSPPSYTTEDRPKQDSEPASVTRRKSTKEKEKEREASGDSSAELSRRRSRRHSSHAAEAPLLPPEIIERIARQSVRSSKHINADLLKQIAKEGGLPKDLEQDGLPKFKVITGSEATKVYEKTLREDDRASLSHDSTKRRVTRHFEQRPIVFAVPWNTCWKKSCGLLYDLEGKTPKAHRLKGAGRRPDILDGEFKNLTKTLDEYGKKVKRLSSVRSLSR</sequence>
<evidence type="ECO:0000313" key="2">
    <source>
        <dbReference type="EMBL" id="KAE9388602.1"/>
    </source>
</evidence>
<dbReference type="AlphaFoldDB" id="A0A6A4GS46"/>
<evidence type="ECO:0000313" key="3">
    <source>
        <dbReference type="Proteomes" id="UP000799118"/>
    </source>
</evidence>
<dbReference type="EMBL" id="ML769735">
    <property type="protein sequence ID" value="KAE9388602.1"/>
    <property type="molecule type" value="Genomic_DNA"/>
</dbReference>
<keyword evidence="3" id="KW-1185">Reference proteome</keyword>
<dbReference type="OrthoDB" id="3048996at2759"/>
<feature type="compositionally biased region" description="Polar residues" evidence="1">
    <location>
        <begin position="1"/>
        <end position="10"/>
    </location>
</feature>
<evidence type="ECO:0000256" key="1">
    <source>
        <dbReference type="SAM" id="MobiDB-lite"/>
    </source>
</evidence>
<dbReference type="Proteomes" id="UP000799118">
    <property type="component" value="Unassembled WGS sequence"/>
</dbReference>
<protein>
    <submittedName>
        <fullName evidence="2">Uncharacterized protein</fullName>
    </submittedName>
</protein>
<proteinExistence type="predicted"/>
<feature type="compositionally biased region" description="Basic and acidic residues" evidence="1">
    <location>
        <begin position="31"/>
        <end position="40"/>
    </location>
</feature>
<name>A0A6A4GS46_9AGAR</name>
<reference evidence="2" key="1">
    <citation type="journal article" date="2019" name="Environ. Microbiol.">
        <title>Fungal ecological strategies reflected in gene transcription - a case study of two litter decomposers.</title>
        <authorList>
            <person name="Barbi F."/>
            <person name="Kohler A."/>
            <person name="Barry K."/>
            <person name="Baskaran P."/>
            <person name="Daum C."/>
            <person name="Fauchery L."/>
            <person name="Ihrmark K."/>
            <person name="Kuo A."/>
            <person name="LaButti K."/>
            <person name="Lipzen A."/>
            <person name="Morin E."/>
            <person name="Grigoriev I.V."/>
            <person name="Henrissat B."/>
            <person name="Lindahl B."/>
            <person name="Martin F."/>
        </authorList>
    </citation>
    <scope>NUCLEOTIDE SEQUENCE</scope>
    <source>
        <strain evidence="2">JB14</strain>
    </source>
</reference>